<dbReference type="HOGENOM" id="CLU_026798_0_0_1"/>
<dbReference type="InterPro" id="IPR046798">
    <property type="entry name" value="2OG-FeII_Oxy_6"/>
</dbReference>
<dbReference type="Proteomes" id="UP000008783">
    <property type="component" value="Unassembled WGS sequence"/>
</dbReference>
<dbReference type="AlphaFoldDB" id="E3L716"/>
<dbReference type="GeneID" id="10538004"/>
<dbReference type="VEuPathDB" id="FungiDB:PGTG_18015"/>
<reference key="1">
    <citation type="submission" date="2007-01" db="EMBL/GenBank/DDBJ databases">
        <title>The Genome Sequence of Puccinia graminis f. sp. tritici Strain CRL 75-36-700-3.</title>
        <authorList>
            <consortium name="The Broad Institute Genome Sequencing Platform"/>
            <person name="Birren B."/>
            <person name="Lander E."/>
            <person name="Galagan J."/>
            <person name="Nusbaum C."/>
            <person name="Devon K."/>
            <person name="Cuomo C."/>
            <person name="Jaffe D."/>
            <person name="Butler J."/>
            <person name="Alvarez P."/>
            <person name="Gnerre S."/>
            <person name="Grabherr M."/>
            <person name="Mauceli E."/>
            <person name="Brockman W."/>
            <person name="Young S."/>
            <person name="LaButti K."/>
            <person name="Sykes S."/>
            <person name="DeCaprio D."/>
            <person name="Crawford M."/>
            <person name="Koehrsen M."/>
            <person name="Engels R."/>
            <person name="Montgomery P."/>
            <person name="Pearson M."/>
            <person name="Howarth C."/>
            <person name="Larson L."/>
            <person name="White J."/>
            <person name="Zeng Q."/>
            <person name="Kodira C."/>
            <person name="Yandava C."/>
            <person name="Alvarado L."/>
            <person name="O'Leary S."/>
            <person name="Szabo L."/>
            <person name="Dean R."/>
            <person name="Schein J."/>
        </authorList>
    </citation>
    <scope>NUCLEOTIDE SEQUENCE</scope>
    <source>
        <strain>CRL 75-36-700-3</strain>
    </source>
</reference>
<protein>
    <recommendedName>
        <fullName evidence="1">Tet-like 2OG-Fe(II) oxygenase domain-containing protein</fullName>
    </recommendedName>
</protein>
<evidence type="ECO:0000313" key="3">
    <source>
        <dbReference type="Proteomes" id="UP000008783"/>
    </source>
</evidence>
<dbReference type="InParanoid" id="E3L716"/>
<keyword evidence="3" id="KW-1185">Reference proteome</keyword>
<dbReference type="RefSeq" id="XP_003336760.2">
    <property type="nucleotide sequence ID" value="XM_003336712.2"/>
</dbReference>
<accession>E3L716</accession>
<evidence type="ECO:0000259" key="1">
    <source>
        <dbReference type="Pfam" id="PF20515"/>
    </source>
</evidence>
<dbReference type="EMBL" id="DS178362">
    <property type="protein sequence ID" value="EFP92341.2"/>
    <property type="molecule type" value="Genomic_DNA"/>
</dbReference>
<dbReference type="OrthoDB" id="2506686at2759"/>
<reference evidence="3" key="2">
    <citation type="journal article" date="2011" name="Proc. Natl. Acad. Sci. U.S.A.">
        <title>Obligate biotrophy features unraveled by the genomic analysis of rust fungi.</title>
        <authorList>
            <person name="Duplessis S."/>
            <person name="Cuomo C.A."/>
            <person name="Lin Y.-C."/>
            <person name="Aerts A."/>
            <person name="Tisserant E."/>
            <person name="Veneault-Fourrey C."/>
            <person name="Joly D.L."/>
            <person name="Hacquard S."/>
            <person name="Amselem J."/>
            <person name="Cantarel B.L."/>
            <person name="Chiu R."/>
            <person name="Coutinho P.M."/>
            <person name="Feau N."/>
            <person name="Field M."/>
            <person name="Frey P."/>
            <person name="Gelhaye E."/>
            <person name="Goldberg J."/>
            <person name="Grabherr M.G."/>
            <person name="Kodira C.D."/>
            <person name="Kohler A."/>
            <person name="Kuees U."/>
            <person name="Lindquist E.A."/>
            <person name="Lucas S.M."/>
            <person name="Mago R."/>
            <person name="Mauceli E."/>
            <person name="Morin E."/>
            <person name="Murat C."/>
            <person name="Pangilinan J.L."/>
            <person name="Park R."/>
            <person name="Pearson M."/>
            <person name="Quesneville H."/>
            <person name="Rouhier N."/>
            <person name="Sakthikumar S."/>
            <person name="Salamov A.A."/>
            <person name="Schmutz J."/>
            <person name="Selles B."/>
            <person name="Shapiro H."/>
            <person name="Tanguay P."/>
            <person name="Tuskan G.A."/>
            <person name="Henrissat B."/>
            <person name="Van de Peer Y."/>
            <person name="Rouze P."/>
            <person name="Ellis J.G."/>
            <person name="Dodds P.N."/>
            <person name="Schein J.E."/>
            <person name="Zhong S."/>
            <person name="Hamelin R.C."/>
            <person name="Grigoriev I.V."/>
            <person name="Szabo L.J."/>
            <person name="Martin F."/>
        </authorList>
    </citation>
    <scope>NUCLEOTIDE SEQUENCE [LARGE SCALE GENOMIC DNA]</scope>
    <source>
        <strain evidence="3">CRL 75-36-700-3 / race SCCL</strain>
    </source>
</reference>
<dbReference type="KEGG" id="pgr:PGTG_18015"/>
<gene>
    <name evidence="2" type="ORF">PGTG_18015</name>
</gene>
<name>E3L716_PUCGT</name>
<proteinExistence type="predicted"/>
<dbReference type="Pfam" id="PF20515">
    <property type="entry name" value="2OG-FeII_Oxy_6"/>
    <property type="match status" value="1"/>
</dbReference>
<organism evidence="2 3">
    <name type="scientific">Puccinia graminis f. sp. tritici (strain CRL 75-36-700-3 / race SCCL)</name>
    <name type="common">Black stem rust fungus</name>
    <dbReference type="NCBI Taxonomy" id="418459"/>
    <lineage>
        <taxon>Eukaryota</taxon>
        <taxon>Fungi</taxon>
        <taxon>Dikarya</taxon>
        <taxon>Basidiomycota</taxon>
        <taxon>Pucciniomycotina</taxon>
        <taxon>Pucciniomycetes</taxon>
        <taxon>Pucciniales</taxon>
        <taxon>Pucciniaceae</taxon>
        <taxon>Puccinia</taxon>
    </lineage>
</organism>
<sequence>MERKRKNRSKKHADQRTSEFVLTIDSTGRKINDHQKRQDNLPVSALSSHTTVVSPESNGNPEDKIIWSSKRYVPLELYPCIVGDDPDRPPSKEEIKSCNTIAATFKYFDHGKVVIHDKVDKAKIIAVIEFIPFDGASQVELEEIGKFTNFLHSAKRFVNAVGSEARSWGGKMFAIGWRKAMVAFQLLGLYRNKAAITRHPEDYRHLMQNSPQVSSILGRMFRRLANVAFSENQQLMNEYSIPSIGHPDFDMPIGDDDCAPNLTFTAGGFFNPPHCDTQDLSEFAFGIFLPVNKHDLSPATGPTQSNSSAGAFVFPDYRCGIDFAKANGIVKLVWRAREARHCTLFSDVDSPYERLGMSIQINKKTATTSQDTKSGAIFNRPAYKDIPKEKLYIGNLQTYVDGTH</sequence>
<evidence type="ECO:0000313" key="2">
    <source>
        <dbReference type="EMBL" id="EFP92341.2"/>
    </source>
</evidence>
<feature type="domain" description="Tet-like 2OG-Fe(II) oxygenase" evidence="1">
    <location>
        <begin position="139"/>
        <end position="344"/>
    </location>
</feature>